<feature type="region of interest" description="Disordered" evidence="1">
    <location>
        <begin position="1"/>
        <end position="55"/>
    </location>
</feature>
<protein>
    <submittedName>
        <fullName evidence="2">Uncharacterized protein</fullName>
    </submittedName>
</protein>
<keyword evidence="3" id="KW-1185">Reference proteome</keyword>
<evidence type="ECO:0000256" key="1">
    <source>
        <dbReference type="SAM" id="MobiDB-lite"/>
    </source>
</evidence>
<name>M7AV61_CHEMY</name>
<organism evidence="2 3">
    <name type="scientific">Chelonia mydas</name>
    <name type="common">Green sea-turtle</name>
    <name type="synonym">Chelonia agassizi</name>
    <dbReference type="NCBI Taxonomy" id="8469"/>
    <lineage>
        <taxon>Eukaryota</taxon>
        <taxon>Metazoa</taxon>
        <taxon>Chordata</taxon>
        <taxon>Craniata</taxon>
        <taxon>Vertebrata</taxon>
        <taxon>Euteleostomi</taxon>
        <taxon>Archelosauria</taxon>
        <taxon>Testudinata</taxon>
        <taxon>Testudines</taxon>
        <taxon>Cryptodira</taxon>
        <taxon>Durocryptodira</taxon>
        <taxon>Americhelydia</taxon>
        <taxon>Chelonioidea</taxon>
        <taxon>Cheloniidae</taxon>
        <taxon>Chelonia</taxon>
    </lineage>
</organism>
<feature type="region of interest" description="Disordered" evidence="1">
    <location>
        <begin position="133"/>
        <end position="154"/>
    </location>
</feature>
<proteinExistence type="predicted"/>
<reference evidence="3" key="1">
    <citation type="journal article" date="2013" name="Nat. Genet.">
        <title>The draft genomes of soft-shell turtle and green sea turtle yield insights into the development and evolution of the turtle-specific body plan.</title>
        <authorList>
            <person name="Wang Z."/>
            <person name="Pascual-Anaya J."/>
            <person name="Zadissa A."/>
            <person name="Li W."/>
            <person name="Niimura Y."/>
            <person name="Huang Z."/>
            <person name="Li C."/>
            <person name="White S."/>
            <person name="Xiong Z."/>
            <person name="Fang D."/>
            <person name="Wang B."/>
            <person name="Ming Y."/>
            <person name="Chen Y."/>
            <person name="Zheng Y."/>
            <person name="Kuraku S."/>
            <person name="Pignatelli M."/>
            <person name="Herrero J."/>
            <person name="Beal K."/>
            <person name="Nozawa M."/>
            <person name="Li Q."/>
            <person name="Wang J."/>
            <person name="Zhang H."/>
            <person name="Yu L."/>
            <person name="Shigenobu S."/>
            <person name="Wang J."/>
            <person name="Liu J."/>
            <person name="Flicek P."/>
            <person name="Searle S."/>
            <person name="Wang J."/>
            <person name="Kuratani S."/>
            <person name="Yin Y."/>
            <person name="Aken B."/>
            <person name="Zhang G."/>
            <person name="Irie N."/>
        </authorList>
    </citation>
    <scope>NUCLEOTIDE SEQUENCE [LARGE SCALE GENOMIC DNA]</scope>
</reference>
<dbReference type="Proteomes" id="UP000031443">
    <property type="component" value="Unassembled WGS sequence"/>
</dbReference>
<evidence type="ECO:0000313" key="3">
    <source>
        <dbReference type="Proteomes" id="UP000031443"/>
    </source>
</evidence>
<sequence length="154" mass="15542">MAAPEGSISPPWDSLSSKAPEGAPPALLPSEAPVSPKVTLASGASRENPRVVEGDLPSIYKEIEALGLTPVTQGEDDALPAGLDLGDLTPAPLSPYSLPVTVASTTSSKEPLDSFINPAADGSLLMAAKPPEAMASATWPGPEPPGTPLVGVEQ</sequence>
<evidence type="ECO:0000313" key="2">
    <source>
        <dbReference type="EMBL" id="EMP23688.1"/>
    </source>
</evidence>
<accession>M7AV61</accession>
<dbReference type="AlphaFoldDB" id="M7AV61"/>
<gene>
    <name evidence="2" type="ORF">UY3_19258</name>
</gene>
<dbReference type="EMBL" id="KB608766">
    <property type="protein sequence ID" value="EMP23688.1"/>
    <property type="molecule type" value="Genomic_DNA"/>
</dbReference>